<feature type="transmembrane region" description="Helical" evidence="8">
    <location>
        <begin position="220"/>
        <end position="237"/>
    </location>
</feature>
<feature type="transmembrane region" description="Helical" evidence="8">
    <location>
        <begin position="78"/>
        <end position="96"/>
    </location>
</feature>
<feature type="transmembrane region" description="Helical" evidence="8">
    <location>
        <begin position="278"/>
        <end position="295"/>
    </location>
</feature>
<evidence type="ECO:0000256" key="8">
    <source>
        <dbReference type="SAM" id="Phobius"/>
    </source>
</evidence>
<keyword evidence="7 8" id="KW-0472">Membrane</keyword>
<dbReference type="InterPro" id="IPR050297">
    <property type="entry name" value="LipidA_mod_glycosyltrf_83"/>
</dbReference>
<evidence type="ECO:0000313" key="11">
    <source>
        <dbReference type="Proteomes" id="UP000316292"/>
    </source>
</evidence>
<feature type="transmembrane region" description="Helical" evidence="8">
    <location>
        <begin position="302"/>
        <end position="321"/>
    </location>
</feature>
<feature type="transmembrane region" description="Helical" evidence="8">
    <location>
        <begin position="357"/>
        <end position="376"/>
    </location>
</feature>
<dbReference type="EMBL" id="VBOR01000036">
    <property type="protein sequence ID" value="TMQ50335.1"/>
    <property type="molecule type" value="Genomic_DNA"/>
</dbReference>
<evidence type="ECO:0000256" key="7">
    <source>
        <dbReference type="ARBA" id="ARBA00023136"/>
    </source>
</evidence>
<keyword evidence="6 8" id="KW-1133">Transmembrane helix</keyword>
<organism evidence="10 11">
    <name type="scientific">Eiseniibacteriota bacterium</name>
    <dbReference type="NCBI Taxonomy" id="2212470"/>
    <lineage>
        <taxon>Bacteria</taxon>
        <taxon>Candidatus Eiseniibacteriota</taxon>
    </lineage>
</organism>
<name>A0A538SG40_UNCEI</name>
<dbReference type="AlphaFoldDB" id="A0A538SG40"/>
<feature type="transmembrane region" description="Helical" evidence="8">
    <location>
        <begin position="126"/>
        <end position="143"/>
    </location>
</feature>
<dbReference type="Pfam" id="PF13231">
    <property type="entry name" value="PMT_2"/>
    <property type="match status" value="1"/>
</dbReference>
<feature type="transmembrane region" description="Helical" evidence="8">
    <location>
        <begin position="327"/>
        <end position="345"/>
    </location>
</feature>
<keyword evidence="4 10" id="KW-0808">Transferase</keyword>
<feature type="domain" description="Glycosyltransferase RgtA/B/C/D-like" evidence="9">
    <location>
        <begin position="80"/>
        <end position="234"/>
    </location>
</feature>
<keyword evidence="2" id="KW-1003">Cell membrane</keyword>
<dbReference type="GO" id="GO:0009103">
    <property type="term" value="P:lipopolysaccharide biosynthetic process"/>
    <property type="evidence" value="ECO:0007669"/>
    <property type="project" value="UniProtKB-ARBA"/>
</dbReference>
<dbReference type="Proteomes" id="UP000316292">
    <property type="component" value="Unassembled WGS sequence"/>
</dbReference>
<dbReference type="GO" id="GO:0016763">
    <property type="term" value="F:pentosyltransferase activity"/>
    <property type="evidence" value="ECO:0007669"/>
    <property type="project" value="TreeGrafter"/>
</dbReference>
<gene>
    <name evidence="10" type="ORF">E6K71_02800</name>
</gene>
<evidence type="ECO:0000256" key="1">
    <source>
        <dbReference type="ARBA" id="ARBA00004651"/>
    </source>
</evidence>
<evidence type="ECO:0000313" key="10">
    <source>
        <dbReference type="EMBL" id="TMQ50335.1"/>
    </source>
</evidence>
<evidence type="ECO:0000256" key="3">
    <source>
        <dbReference type="ARBA" id="ARBA00022676"/>
    </source>
</evidence>
<comment type="caution">
    <text evidence="10">The sequence shown here is derived from an EMBL/GenBank/DDBJ whole genome shotgun (WGS) entry which is preliminary data.</text>
</comment>
<dbReference type="GO" id="GO:0005886">
    <property type="term" value="C:plasma membrane"/>
    <property type="evidence" value="ECO:0007669"/>
    <property type="project" value="UniProtKB-SubCell"/>
</dbReference>
<sequence>MSSPERTASAIALASILLMLAAQAVVYRPSEPFYNNDENRHVMTGVFFRDVLSDLPIAHPRDYAIRYYLQYPALGVPLWPPLFYFVEGVFMTLFGTSTLVSKAVVLGFACVACLYLFFLARRTHGAEVAALAVPLLAFGPLFFEFSHQVMLEIPTLALGLGATYHFVRFLDLQRRSDLFAAAILAALAALTRFSAVYLLPVFLFLVIVRRQWAIFRRRDAYLAAGLAILLVAPYYAVTATELGWIYGKLVGGTNVGVTGPPFSLSGLLFYPSQIPGQIGWFAFLPFAVGLVHAVAPSQRRRSLPYLTLAGVIYLVFTPMGIRESRYAIYWVPSLAVFAADGIHFLSGRLRPGRLRAYAYGALGAFVVLGTAAVSMAKPVSFVRGYEAGARYVVEHTRTSRCCLFDGGLNGNFIYQMRRLDPGRKLWVLRGDKLLYSVLLYAQVGYASTPKNGEDMLATIYKYDPELIIVEEPQTFGRIEAAARFRALLARHPERFRLETTIPVETNDKGFGNLELKIYRNLIRNPKPSAELEVEMLALRRTIRTNLSPGEKNRK</sequence>
<accession>A0A538SG40</accession>
<dbReference type="PANTHER" id="PTHR33908:SF11">
    <property type="entry name" value="MEMBRANE PROTEIN"/>
    <property type="match status" value="1"/>
</dbReference>
<evidence type="ECO:0000259" key="9">
    <source>
        <dbReference type="Pfam" id="PF13231"/>
    </source>
</evidence>
<protein>
    <submittedName>
        <fullName evidence="10">Glycosyltransferase family 39 protein</fullName>
    </submittedName>
</protein>
<evidence type="ECO:0000256" key="4">
    <source>
        <dbReference type="ARBA" id="ARBA00022679"/>
    </source>
</evidence>
<evidence type="ECO:0000256" key="6">
    <source>
        <dbReference type="ARBA" id="ARBA00022989"/>
    </source>
</evidence>
<proteinExistence type="predicted"/>
<keyword evidence="3" id="KW-0328">Glycosyltransferase</keyword>
<reference evidence="10 11" key="1">
    <citation type="journal article" date="2019" name="Nat. Microbiol.">
        <title>Mediterranean grassland soil C-N compound turnover is dependent on rainfall and depth, and is mediated by genomically divergent microorganisms.</title>
        <authorList>
            <person name="Diamond S."/>
            <person name="Andeer P.F."/>
            <person name="Li Z."/>
            <person name="Crits-Christoph A."/>
            <person name="Burstein D."/>
            <person name="Anantharaman K."/>
            <person name="Lane K.R."/>
            <person name="Thomas B.C."/>
            <person name="Pan C."/>
            <person name="Northen T.R."/>
            <person name="Banfield J.F."/>
        </authorList>
    </citation>
    <scope>NUCLEOTIDE SEQUENCE [LARGE SCALE GENOMIC DNA]</scope>
    <source>
        <strain evidence="10">WS_1</strain>
    </source>
</reference>
<comment type="subcellular location">
    <subcellularLocation>
        <location evidence="1">Cell membrane</location>
        <topology evidence="1">Multi-pass membrane protein</topology>
    </subcellularLocation>
</comment>
<evidence type="ECO:0000256" key="5">
    <source>
        <dbReference type="ARBA" id="ARBA00022692"/>
    </source>
</evidence>
<feature type="transmembrane region" description="Helical" evidence="8">
    <location>
        <begin position="103"/>
        <end position="120"/>
    </location>
</feature>
<dbReference type="InterPro" id="IPR038731">
    <property type="entry name" value="RgtA/B/C-like"/>
</dbReference>
<keyword evidence="5 8" id="KW-0812">Transmembrane</keyword>
<evidence type="ECO:0000256" key="2">
    <source>
        <dbReference type="ARBA" id="ARBA00022475"/>
    </source>
</evidence>
<feature type="transmembrane region" description="Helical" evidence="8">
    <location>
        <begin position="179"/>
        <end position="208"/>
    </location>
</feature>
<dbReference type="PANTHER" id="PTHR33908">
    <property type="entry name" value="MANNOSYLTRANSFERASE YKCB-RELATED"/>
    <property type="match status" value="1"/>
</dbReference>